<dbReference type="Gene3D" id="3.10.10.10">
    <property type="entry name" value="HIV Type 1 Reverse Transcriptase, subunit A, domain 1"/>
    <property type="match status" value="1"/>
</dbReference>
<dbReference type="GO" id="GO:0003677">
    <property type="term" value="F:DNA binding"/>
    <property type="evidence" value="ECO:0007669"/>
    <property type="project" value="UniProtKB-KW"/>
</dbReference>
<feature type="region of interest" description="Disordered" evidence="5">
    <location>
        <begin position="413"/>
        <end position="432"/>
    </location>
</feature>
<dbReference type="PANTHER" id="PTHR24559">
    <property type="entry name" value="TRANSPOSON TY3-I GAG-POL POLYPROTEIN"/>
    <property type="match status" value="1"/>
</dbReference>
<dbReference type="GO" id="GO:0004190">
    <property type="term" value="F:aspartic-type endopeptidase activity"/>
    <property type="evidence" value="ECO:0007669"/>
    <property type="project" value="UniProtKB-KW"/>
</dbReference>
<dbReference type="Pfam" id="PF00098">
    <property type="entry name" value="zf-CCHC"/>
    <property type="match status" value="1"/>
</dbReference>
<dbReference type="CDD" id="cd01647">
    <property type="entry name" value="RT_LTR"/>
    <property type="match status" value="1"/>
</dbReference>
<keyword evidence="1" id="KW-0645">Protease</keyword>
<protein>
    <recommendedName>
        <fullName evidence="6">CCHC-type domain-containing protein</fullName>
    </recommendedName>
</protein>
<dbReference type="AlphaFoldDB" id="A0A699IUJ2"/>
<dbReference type="SUPFAM" id="SSF57756">
    <property type="entry name" value="Retrovirus zinc finger-like domains"/>
    <property type="match status" value="1"/>
</dbReference>
<evidence type="ECO:0000256" key="3">
    <source>
        <dbReference type="ARBA" id="ARBA00023125"/>
    </source>
</evidence>
<dbReference type="Gene3D" id="4.10.60.10">
    <property type="entry name" value="Zinc finger, CCHC-type"/>
    <property type="match status" value="1"/>
</dbReference>
<dbReference type="InterPro" id="IPR041577">
    <property type="entry name" value="RT_RNaseH_2"/>
</dbReference>
<evidence type="ECO:0000259" key="6">
    <source>
        <dbReference type="PROSITE" id="PS50158"/>
    </source>
</evidence>
<sequence length="915" mass="102105">LSSDSAYSTVSYTSISSEARSYSIATVDPYKEASRQALEQASPPLSPAHIVGADPKKDPKEDPEEDPADYPVVGGDDDADESSKDDANDEDEEEASEEEEDNDEEEEEHPASVDSSVVPVDDPVPLAEDTEAFEADESAPSPPSPKLRSVGISVRFPPPMTASMEARITEYAVAPTPPSPPPYPLTLLSSLLLQIPSSPLPLPSSPIHTSPTYEDVPEADVPPQKKLCLTALTPRFEIEESLAAIAARQPGREIGEFYTRHQDAQDDRAAVRAKIEDADDHVTRAMMCIHVMKDRAHIDTLEDTGKIKTNKTSRNGDDSHDLGTGSRRTERAARECTYSDFLKCQPLNFKELALMCSRMFPGESDEVEKYVSGLPDMIQGSLMASKPKTMQDAIEFTTEVMDLKIRSLADRQAENKRKLDDTSRNNKNQQQPFKRYNVARAYIAGLSKKKVYGGSKPMCPKCNNHREGRYTPMGNICKKVDHLARDGKGVTANINTQQGVTCYECGVHGHYKKDCPKLRNKNQINQAGNGNVMATAYVVARSFVSTAFSSLIDIIPTTLDHGYDVELADELGSFDVIIGMVWLTKYHVVIICDEKLVRDVGSFLAHITAKKAEDKSEEKRLEDVPNVRDFSEVFPKDLLGIPPTRQVEFQIDLIPGVAPVARAPYQLAPFEMKELSEQLQELSDKGFIRPSSSPWGAPILFVKKKDGSFRMYIDYQELNKLTVKNSYPLLRIDNLFDQLQGSSVYSKIDLRSGYHQLRVREEDIPKIAFKTYYGHYGFQVMPFSLTKVAASKQEREEHLNLILELLKKEELFIEGFSKITKSMTKLTQKKVKFDWGDKQEASFQLLKQKLCSAPILALPEGAENFIVYCDASHKGLGVVLMENEKVIAYASRQLKIHENNCNTPTREGRSITNIV</sequence>
<keyword evidence="4" id="KW-0863">Zinc-finger</keyword>
<dbReference type="Pfam" id="PF00078">
    <property type="entry name" value="RVT_1"/>
    <property type="match status" value="1"/>
</dbReference>
<feature type="region of interest" description="Disordered" evidence="5">
    <location>
        <begin position="303"/>
        <end position="330"/>
    </location>
</feature>
<dbReference type="GO" id="GO:0008270">
    <property type="term" value="F:zinc ion binding"/>
    <property type="evidence" value="ECO:0007669"/>
    <property type="project" value="UniProtKB-KW"/>
</dbReference>
<evidence type="ECO:0000313" key="7">
    <source>
        <dbReference type="EMBL" id="GEZ87107.1"/>
    </source>
</evidence>
<gene>
    <name evidence="7" type="ORF">Tci_559080</name>
</gene>
<evidence type="ECO:0000256" key="1">
    <source>
        <dbReference type="ARBA" id="ARBA00022670"/>
    </source>
</evidence>
<keyword evidence="4" id="KW-0862">Zinc</keyword>
<dbReference type="InterPro" id="IPR043502">
    <property type="entry name" value="DNA/RNA_pol_sf"/>
</dbReference>
<keyword evidence="4" id="KW-0479">Metal-binding</keyword>
<feature type="compositionally biased region" description="Polar residues" evidence="5">
    <location>
        <begin position="1"/>
        <end position="24"/>
    </location>
</feature>
<evidence type="ECO:0000256" key="4">
    <source>
        <dbReference type="PROSITE-ProRule" id="PRU00047"/>
    </source>
</evidence>
<keyword evidence="2" id="KW-0064">Aspartyl protease</keyword>
<proteinExistence type="predicted"/>
<dbReference type="InterPro" id="IPR001878">
    <property type="entry name" value="Znf_CCHC"/>
</dbReference>
<name>A0A699IUJ2_TANCI</name>
<feature type="compositionally biased region" description="Acidic residues" evidence="5">
    <location>
        <begin position="128"/>
        <end position="137"/>
    </location>
</feature>
<organism evidence="7">
    <name type="scientific">Tanacetum cinerariifolium</name>
    <name type="common">Dalmatian daisy</name>
    <name type="synonym">Chrysanthemum cinerariifolium</name>
    <dbReference type="NCBI Taxonomy" id="118510"/>
    <lineage>
        <taxon>Eukaryota</taxon>
        <taxon>Viridiplantae</taxon>
        <taxon>Streptophyta</taxon>
        <taxon>Embryophyta</taxon>
        <taxon>Tracheophyta</taxon>
        <taxon>Spermatophyta</taxon>
        <taxon>Magnoliopsida</taxon>
        <taxon>eudicotyledons</taxon>
        <taxon>Gunneridae</taxon>
        <taxon>Pentapetalae</taxon>
        <taxon>asterids</taxon>
        <taxon>campanulids</taxon>
        <taxon>Asterales</taxon>
        <taxon>Asteraceae</taxon>
        <taxon>Asteroideae</taxon>
        <taxon>Anthemideae</taxon>
        <taxon>Anthemidinae</taxon>
        <taxon>Tanacetum</taxon>
    </lineage>
</organism>
<feature type="region of interest" description="Disordered" evidence="5">
    <location>
        <begin position="1"/>
        <end position="151"/>
    </location>
</feature>
<reference evidence="7" key="1">
    <citation type="journal article" date="2019" name="Sci. Rep.">
        <title>Draft genome of Tanacetum cinerariifolium, the natural source of mosquito coil.</title>
        <authorList>
            <person name="Yamashiro T."/>
            <person name="Shiraishi A."/>
            <person name="Satake H."/>
            <person name="Nakayama K."/>
        </authorList>
    </citation>
    <scope>NUCLEOTIDE SEQUENCE</scope>
</reference>
<dbReference type="SMART" id="SM00343">
    <property type="entry name" value="ZnF_C2HC"/>
    <property type="match status" value="1"/>
</dbReference>
<evidence type="ECO:0000256" key="2">
    <source>
        <dbReference type="ARBA" id="ARBA00022750"/>
    </source>
</evidence>
<dbReference type="InterPro" id="IPR043128">
    <property type="entry name" value="Rev_trsase/Diguanyl_cyclase"/>
</dbReference>
<feature type="compositionally biased region" description="Low complexity" evidence="5">
    <location>
        <begin position="112"/>
        <end position="125"/>
    </location>
</feature>
<dbReference type="PANTHER" id="PTHR24559:SF427">
    <property type="entry name" value="RNA-DIRECTED DNA POLYMERASE"/>
    <property type="match status" value="1"/>
</dbReference>
<keyword evidence="2" id="KW-0378">Hydrolase</keyword>
<dbReference type="PROSITE" id="PS50158">
    <property type="entry name" value="ZF_CCHC"/>
    <property type="match status" value="1"/>
</dbReference>
<dbReference type="GO" id="GO:0006508">
    <property type="term" value="P:proteolysis"/>
    <property type="evidence" value="ECO:0007669"/>
    <property type="project" value="UniProtKB-KW"/>
</dbReference>
<feature type="compositionally biased region" description="Basic and acidic residues" evidence="5">
    <location>
        <begin position="413"/>
        <end position="424"/>
    </location>
</feature>
<evidence type="ECO:0000256" key="5">
    <source>
        <dbReference type="SAM" id="MobiDB-lite"/>
    </source>
</evidence>
<feature type="compositionally biased region" description="Basic and acidic residues" evidence="5">
    <location>
        <begin position="314"/>
        <end position="330"/>
    </location>
</feature>
<dbReference type="SUPFAM" id="SSF56672">
    <property type="entry name" value="DNA/RNA polymerases"/>
    <property type="match status" value="1"/>
</dbReference>
<dbReference type="Pfam" id="PF17919">
    <property type="entry name" value="RT_RNaseH_2"/>
    <property type="match status" value="1"/>
</dbReference>
<feature type="domain" description="CCHC-type" evidence="6">
    <location>
        <begin position="502"/>
        <end position="517"/>
    </location>
</feature>
<accession>A0A699IUJ2</accession>
<dbReference type="InterPro" id="IPR053134">
    <property type="entry name" value="RNA-dir_DNA_polymerase"/>
</dbReference>
<keyword evidence="3" id="KW-0238">DNA-binding</keyword>
<feature type="compositionally biased region" description="Acidic residues" evidence="5">
    <location>
        <begin position="87"/>
        <end position="108"/>
    </location>
</feature>
<comment type="caution">
    <text evidence="7">The sequence shown here is derived from an EMBL/GenBank/DDBJ whole genome shotgun (WGS) entry which is preliminary data.</text>
</comment>
<dbReference type="Gene3D" id="3.30.70.270">
    <property type="match status" value="1"/>
</dbReference>
<dbReference type="EMBL" id="BKCJ010335158">
    <property type="protein sequence ID" value="GEZ87107.1"/>
    <property type="molecule type" value="Genomic_DNA"/>
</dbReference>
<dbReference type="InterPro" id="IPR000477">
    <property type="entry name" value="RT_dom"/>
</dbReference>
<dbReference type="InterPro" id="IPR036875">
    <property type="entry name" value="Znf_CCHC_sf"/>
</dbReference>
<feature type="non-terminal residue" evidence="7">
    <location>
        <position position="1"/>
    </location>
</feature>